<dbReference type="Gene3D" id="3.40.50.1820">
    <property type="entry name" value="alpha/beta hydrolase"/>
    <property type="match status" value="1"/>
</dbReference>
<feature type="domain" description="Peptidase S9A N-terminal" evidence="9">
    <location>
        <begin position="132"/>
        <end position="557"/>
    </location>
</feature>
<comment type="similarity">
    <text evidence="1 6">Belongs to the peptidase S9A family.</text>
</comment>
<evidence type="ECO:0000256" key="4">
    <source>
        <dbReference type="ARBA" id="ARBA00022825"/>
    </source>
</evidence>
<evidence type="ECO:0000259" key="8">
    <source>
        <dbReference type="Pfam" id="PF00326"/>
    </source>
</evidence>
<dbReference type="GO" id="GO:0006508">
    <property type="term" value="P:proteolysis"/>
    <property type="evidence" value="ECO:0007669"/>
    <property type="project" value="UniProtKB-KW"/>
</dbReference>
<dbReference type="EC" id="3.4.21.-" evidence="6"/>
<evidence type="ECO:0000256" key="5">
    <source>
        <dbReference type="ARBA" id="ARBA00045448"/>
    </source>
</evidence>
<dbReference type="InterPro" id="IPR051543">
    <property type="entry name" value="Serine_Peptidase_S9A"/>
</dbReference>
<dbReference type="InterPro" id="IPR001375">
    <property type="entry name" value="Peptidase_S9_cat"/>
</dbReference>
<keyword evidence="11" id="KW-1185">Reference proteome</keyword>
<dbReference type="PANTHER" id="PTHR11757:SF19">
    <property type="entry name" value="PROLYL ENDOPEPTIDASE-LIKE"/>
    <property type="match status" value="1"/>
</dbReference>
<dbReference type="InterPro" id="IPR023302">
    <property type="entry name" value="Pept_S9A_N"/>
</dbReference>
<dbReference type="PANTHER" id="PTHR11757">
    <property type="entry name" value="PROTEASE FAMILY S9A OLIGOPEPTIDASE"/>
    <property type="match status" value="1"/>
</dbReference>
<dbReference type="InterPro" id="IPR029058">
    <property type="entry name" value="AB_hydrolase_fold"/>
</dbReference>
<evidence type="ECO:0000256" key="7">
    <source>
        <dbReference type="SAM" id="MobiDB-lite"/>
    </source>
</evidence>
<feature type="domain" description="Peptidase S9 prolyl oligopeptidase catalytic" evidence="8">
    <location>
        <begin position="638"/>
        <end position="860"/>
    </location>
</feature>
<reference evidence="10 11" key="1">
    <citation type="submission" date="2019-01" db="EMBL/GenBank/DDBJ databases">
        <authorList>
            <person name="Ferrante I. M."/>
        </authorList>
    </citation>
    <scope>NUCLEOTIDE SEQUENCE [LARGE SCALE GENOMIC DNA]</scope>
    <source>
        <strain evidence="10 11">B856</strain>
    </source>
</reference>
<dbReference type="SUPFAM" id="SSF50993">
    <property type="entry name" value="Peptidase/esterase 'gauge' domain"/>
    <property type="match status" value="1"/>
</dbReference>
<dbReference type="Pfam" id="PF02897">
    <property type="entry name" value="Peptidase_S9_N"/>
    <property type="match status" value="1"/>
</dbReference>
<dbReference type="GO" id="GO:0004252">
    <property type="term" value="F:serine-type endopeptidase activity"/>
    <property type="evidence" value="ECO:0007669"/>
    <property type="project" value="UniProtKB-UniRule"/>
</dbReference>
<dbReference type="EMBL" id="CAACVS010000139">
    <property type="protein sequence ID" value="VEU37770.1"/>
    <property type="molecule type" value="Genomic_DNA"/>
</dbReference>
<dbReference type="InterPro" id="IPR002470">
    <property type="entry name" value="Peptidase_S9A"/>
</dbReference>
<keyword evidence="3 6" id="KW-0378">Hydrolase</keyword>
<sequence length="863" mass="96245">MAVLGQLALFAKQTSSFAGHVSVSRRFFSRQTGARKAILGSRLVETVSGSSLAFAPCKNSHEHKASYRSASSHRKMADEKTVPEPPVARRDETGCVLAGRLRPTDKIYWADEKKTKPLIRQSIGSEEPLLDPPVQISDPYGWMRDESRTSPEVLDHLEKENQYTEEMTSHLGDLRAELYREMVAGIRETDHTVPSARTSDGFFYYTRTFAGKSYKSFCRAPISENPDWIETCRSWDGSEDSPVIRGEVAYLDVNALAEGKTYCATGNVKPSPLHPGGRSESEGEASQSQSQLLAYTVDFSGNEVTELYVKDMDSGLLVDHDPDLECYGTIQWGADQTTLFYVKMDDQKRPYQVYRKTIGSDKPDELLCQEDDELYWVGLSKSFDGKYIFVSSGSKETSETHYLDLLDPAAELRCVAKRRKKVLYRVTHRAGYWYITTNMGGSPNMKLMVSEAVADSQDLWEDLKVNGEKLFDGGYERSISGITSFGSHSVATGREDGLPQVWIIAFEDESSTGVRDFVRLKFDEEAYDVGLGANLDCTSDSVVVAYDSLVTPLSYLRIPLDAPTDLGARTILKEQLVPGYDKSKYSCKRVTVKSRDGETEIPVSIVYRSDVMDKVASGATVPTHLYGYGSYGACIEASFRATRLTLLDRGMVYAIAHVRGGGEMGRQWYEEPKGAKYLCKKNTFNDFVDVGRWLINDQKITTSDQLSCEGRSAGGLLIGASMNQAPGLFKAALLGVPFVDVVPTMTDASIPLTVVEWEEWGNPNEEKYHKYMMEYSPINNVQSGARYPSCLLTGGLHDPRVQYWEPSKFAAEIRHRSDSANSGPCCLRIDMAAGHFSASDRYKYLRELAFDYSFLLDQLGLVE</sequence>
<dbReference type="OrthoDB" id="248387at2759"/>
<evidence type="ECO:0000256" key="6">
    <source>
        <dbReference type="RuleBase" id="RU368024"/>
    </source>
</evidence>
<dbReference type="Gene3D" id="2.130.10.120">
    <property type="entry name" value="Prolyl oligopeptidase, N-terminal domain"/>
    <property type="match status" value="1"/>
</dbReference>
<evidence type="ECO:0000313" key="11">
    <source>
        <dbReference type="Proteomes" id="UP000291116"/>
    </source>
</evidence>
<feature type="compositionally biased region" description="Basic and acidic residues" evidence="7">
    <location>
        <begin position="75"/>
        <end position="88"/>
    </location>
</feature>
<organism evidence="10 11">
    <name type="scientific">Pseudo-nitzschia multistriata</name>
    <dbReference type="NCBI Taxonomy" id="183589"/>
    <lineage>
        <taxon>Eukaryota</taxon>
        <taxon>Sar</taxon>
        <taxon>Stramenopiles</taxon>
        <taxon>Ochrophyta</taxon>
        <taxon>Bacillariophyta</taxon>
        <taxon>Bacillariophyceae</taxon>
        <taxon>Bacillariophycidae</taxon>
        <taxon>Bacillariales</taxon>
        <taxon>Bacillariaceae</taxon>
        <taxon>Pseudo-nitzschia</taxon>
    </lineage>
</organism>
<protein>
    <recommendedName>
        <fullName evidence="6">Prolyl endopeptidase</fullName>
        <ecNumber evidence="6">3.4.21.-</ecNumber>
    </recommendedName>
</protein>
<evidence type="ECO:0000256" key="1">
    <source>
        <dbReference type="ARBA" id="ARBA00005228"/>
    </source>
</evidence>
<dbReference type="Pfam" id="PF00326">
    <property type="entry name" value="Peptidase_S9"/>
    <property type="match status" value="1"/>
</dbReference>
<dbReference type="Proteomes" id="UP000291116">
    <property type="component" value="Unassembled WGS sequence"/>
</dbReference>
<keyword evidence="2 6" id="KW-0645">Protease</keyword>
<feature type="region of interest" description="Disordered" evidence="7">
    <location>
        <begin position="267"/>
        <end position="287"/>
    </location>
</feature>
<evidence type="ECO:0000313" key="10">
    <source>
        <dbReference type="EMBL" id="VEU37770.1"/>
    </source>
</evidence>
<feature type="region of interest" description="Disordered" evidence="7">
    <location>
        <begin position="67"/>
        <end position="88"/>
    </location>
</feature>
<evidence type="ECO:0000259" key="9">
    <source>
        <dbReference type="Pfam" id="PF02897"/>
    </source>
</evidence>
<dbReference type="SUPFAM" id="SSF53474">
    <property type="entry name" value="alpha/beta-Hydrolases"/>
    <property type="match status" value="1"/>
</dbReference>
<evidence type="ECO:0000256" key="2">
    <source>
        <dbReference type="ARBA" id="ARBA00022670"/>
    </source>
</evidence>
<name>A0A448Z6W2_9STRA</name>
<gene>
    <name evidence="10" type="ORF">PSNMU_V1.4_AUG-EV-PASAV3_0045770</name>
</gene>
<dbReference type="PRINTS" id="PR00862">
    <property type="entry name" value="PROLIGOPTASE"/>
</dbReference>
<comment type="function">
    <text evidence="5">Serine peptidase whose precise substrate specificity remains unclear. Does not cleave peptides after a arginine or lysine residue. Regulates trans-Golgi network morphology and sorting by regulating the membrane binding of the AP-1 complex. May play a role in the regulation of synaptic vesicle exocytosis.</text>
</comment>
<evidence type="ECO:0000256" key="3">
    <source>
        <dbReference type="ARBA" id="ARBA00022801"/>
    </source>
</evidence>
<proteinExistence type="inferred from homology"/>
<accession>A0A448Z6W2</accession>
<dbReference type="AlphaFoldDB" id="A0A448Z6W2"/>
<keyword evidence="4 6" id="KW-0720">Serine protease</keyword>